<comment type="caution">
    <text evidence="2">The sequence shown here is derived from an EMBL/GenBank/DDBJ whole genome shotgun (WGS) entry which is preliminary data.</text>
</comment>
<protein>
    <submittedName>
        <fullName evidence="2">Uncharacterized protein</fullName>
    </submittedName>
</protein>
<evidence type="ECO:0000313" key="2">
    <source>
        <dbReference type="EMBL" id="GFO22099.1"/>
    </source>
</evidence>
<evidence type="ECO:0000313" key="3">
    <source>
        <dbReference type="Proteomes" id="UP000735302"/>
    </source>
</evidence>
<reference evidence="2 3" key="1">
    <citation type="journal article" date="2021" name="Elife">
        <title>Chloroplast acquisition without the gene transfer in kleptoplastic sea slugs, Plakobranchus ocellatus.</title>
        <authorList>
            <person name="Maeda T."/>
            <person name="Takahashi S."/>
            <person name="Yoshida T."/>
            <person name="Shimamura S."/>
            <person name="Takaki Y."/>
            <person name="Nagai Y."/>
            <person name="Toyoda A."/>
            <person name="Suzuki Y."/>
            <person name="Arimoto A."/>
            <person name="Ishii H."/>
            <person name="Satoh N."/>
            <person name="Nishiyama T."/>
            <person name="Hasebe M."/>
            <person name="Maruyama T."/>
            <person name="Minagawa J."/>
            <person name="Obokata J."/>
            <person name="Shigenobu S."/>
        </authorList>
    </citation>
    <scope>NUCLEOTIDE SEQUENCE [LARGE SCALE GENOMIC DNA]</scope>
</reference>
<dbReference type="EMBL" id="BLXT01005315">
    <property type="protein sequence ID" value="GFO22099.1"/>
    <property type="molecule type" value="Genomic_DNA"/>
</dbReference>
<proteinExistence type="predicted"/>
<dbReference type="Proteomes" id="UP000735302">
    <property type="component" value="Unassembled WGS sequence"/>
</dbReference>
<organism evidence="2 3">
    <name type="scientific">Plakobranchus ocellatus</name>
    <dbReference type="NCBI Taxonomy" id="259542"/>
    <lineage>
        <taxon>Eukaryota</taxon>
        <taxon>Metazoa</taxon>
        <taxon>Spiralia</taxon>
        <taxon>Lophotrochozoa</taxon>
        <taxon>Mollusca</taxon>
        <taxon>Gastropoda</taxon>
        <taxon>Heterobranchia</taxon>
        <taxon>Euthyneura</taxon>
        <taxon>Panpulmonata</taxon>
        <taxon>Sacoglossa</taxon>
        <taxon>Placobranchoidea</taxon>
        <taxon>Plakobranchidae</taxon>
        <taxon>Plakobranchus</taxon>
    </lineage>
</organism>
<keyword evidence="3" id="KW-1185">Reference proteome</keyword>
<dbReference type="AlphaFoldDB" id="A0AAV4BPR2"/>
<sequence>MMSDFQVPSQANASRVSLNQRQKGLRRSHSGLASHCSTNVHLYSPQVDHKLLDAPSGQGAGGWALTSDRRVLADLRADSLSAMPPDGTPGGRKIASLSLQCYRWVG</sequence>
<name>A0AAV4BPR2_9GAST</name>
<accession>A0AAV4BPR2</accession>
<evidence type="ECO:0000256" key="1">
    <source>
        <dbReference type="SAM" id="MobiDB-lite"/>
    </source>
</evidence>
<feature type="compositionally biased region" description="Polar residues" evidence="1">
    <location>
        <begin position="1"/>
        <end position="22"/>
    </location>
</feature>
<gene>
    <name evidence="2" type="ORF">PoB_004860400</name>
</gene>
<feature type="region of interest" description="Disordered" evidence="1">
    <location>
        <begin position="1"/>
        <end position="32"/>
    </location>
</feature>